<name>A0A644ZQ78_9ZZZZ</name>
<sequence length="32" mass="3932">MDILVVDNFVFVKTEQPDWENNDKWTVKFKMD</sequence>
<dbReference type="EMBL" id="VSSQ01009992">
    <property type="protein sequence ID" value="MPM43139.1"/>
    <property type="molecule type" value="Genomic_DNA"/>
</dbReference>
<organism evidence="1">
    <name type="scientific">bioreactor metagenome</name>
    <dbReference type="NCBI Taxonomy" id="1076179"/>
    <lineage>
        <taxon>unclassified sequences</taxon>
        <taxon>metagenomes</taxon>
        <taxon>ecological metagenomes</taxon>
    </lineage>
</organism>
<proteinExistence type="predicted"/>
<accession>A0A644ZQ78</accession>
<reference evidence="1" key="1">
    <citation type="submission" date="2019-08" db="EMBL/GenBank/DDBJ databases">
        <authorList>
            <person name="Kucharzyk K."/>
            <person name="Murdoch R.W."/>
            <person name="Higgins S."/>
            <person name="Loffler F."/>
        </authorList>
    </citation>
    <scope>NUCLEOTIDE SEQUENCE</scope>
</reference>
<evidence type="ECO:0000313" key="1">
    <source>
        <dbReference type="EMBL" id="MPM43139.1"/>
    </source>
</evidence>
<gene>
    <name evidence="1" type="ORF">SDC9_89812</name>
</gene>
<protein>
    <submittedName>
        <fullName evidence="1">Uncharacterized protein</fullName>
    </submittedName>
</protein>
<dbReference type="AlphaFoldDB" id="A0A644ZQ78"/>
<comment type="caution">
    <text evidence="1">The sequence shown here is derived from an EMBL/GenBank/DDBJ whole genome shotgun (WGS) entry which is preliminary data.</text>
</comment>